<protein>
    <submittedName>
        <fullName evidence="1">Uncharacterized protein</fullName>
    </submittedName>
</protein>
<dbReference type="RefSeq" id="WP_213043471.1">
    <property type="nucleotide sequence ID" value="NZ_CAJNBJ010000017.1"/>
</dbReference>
<accession>A0ABN7M256</accession>
<organism evidence="1 2">
    <name type="scientific">Nitrospira defluvii</name>
    <dbReference type="NCBI Taxonomy" id="330214"/>
    <lineage>
        <taxon>Bacteria</taxon>
        <taxon>Pseudomonadati</taxon>
        <taxon>Nitrospirota</taxon>
        <taxon>Nitrospiria</taxon>
        <taxon>Nitrospirales</taxon>
        <taxon>Nitrospiraceae</taxon>
        <taxon>Nitrospira</taxon>
    </lineage>
</organism>
<proteinExistence type="predicted"/>
<sequence length="55" mass="6214">MKTLTIEQYRTAQTVRIARQAEQAAYWAARHLVETLLAARMAAGARTINLPPINY</sequence>
<dbReference type="Proteomes" id="UP000675880">
    <property type="component" value="Unassembled WGS sequence"/>
</dbReference>
<evidence type="ECO:0000313" key="2">
    <source>
        <dbReference type="Proteomes" id="UP000675880"/>
    </source>
</evidence>
<dbReference type="EMBL" id="CAJNBJ010000017">
    <property type="protein sequence ID" value="CAE6779561.1"/>
    <property type="molecule type" value="Genomic_DNA"/>
</dbReference>
<gene>
    <name evidence="1" type="ORF">NSPZN2_40687</name>
</gene>
<evidence type="ECO:0000313" key="1">
    <source>
        <dbReference type="EMBL" id="CAE6779561.1"/>
    </source>
</evidence>
<keyword evidence="2" id="KW-1185">Reference proteome</keyword>
<comment type="caution">
    <text evidence="1">The sequence shown here is derived from an EMBL/GenBank/DDBJ whole genome shotgun (WGS) entry which is preliminary data.</text>
</comment>
<reference evidence="1 2" key="1">
    <citation type="submission" date="2021-02" db="EMBL/GenBank/DDBJ databases">
        <authorList>
            <person name="Han P."/>
        </authorList>
    </citation>
    <scope>NUCLEOTIDE SEQUENCE [LARGE SCALE GENOMIC DNA]</scope>
    <source>
        <strain evidence="1">Candidatus Nitrospira sp. ZN2</strain>
    </source>
</reference>
<name>A0ABN7M256_9BACT</name>